<feature type="domain" description="ATPase BadF/BadG/BcrA/BcrD type" evidence="1">
    <location>
        <begin position="7"/>
        <end position="302"/>
    </location>
</feature>
<evidence type="ECO:0000259" key="1">
    <source>
        <dbReference type="Pfam" id="PF01869"/>
    </source>
</evidence>
<proteinExistence type="predicted"/>
<gene>
    <name evidence="2" type="ORF">GCM10010171_50230</name>
</gene>
<reference evidence="2" key="1">
    <citation type="journal article" date="2014" name="Int. J. Syst. Evol. Microbiol.">
        <title>Complete genome sequence of Corynebacterium casei LMG S-19264T (=DSM 44701T), isolated from a smear-ripened cheese.</title>
        <authorList>
            <consortium name="US DOE Joint Genome Institute (JGI-PGF)"/>
            <person name="Walter F."/>
            <person name="Albersmeier A."/>
            <person name="Kalinowski J."/>
            <person name="Ruckert C."/>
        </authorList>
    </citation>
    <scope>NUCLEOTIDE SEQUENCE</scope>
    <source>
        <strain evidence="2">JCM 3276</strain>
    </source>
</reference>
<dbReference type="SUPFAM" id="SSF53067">
    <property type="entry name" value="Actin-like ATPase domain"/>
    <property type="match status" value="2"/>
</dbReference>
<dbReference type="PANTHER" id="PTHR43190:SF3">
    <property type="entry name" value="N-ACETYL-D-GLUCOSAMINE KINASE"/>
    <property type="match status" value="1"/>
</dbReference>
<evidence type="ECO:0000313" key="2">
    <source>
        <dbReference type="EMBL" id="GGS49081.1"/>
    </source>
</evidence>
<dbReference type="InterPro" id="IPR052519">
    <property type="entry name" value="Euk-type_GlcNAc_Kinase"/>
</dbReference>
<protein>
    <submittedName>
        <fullName evidence="2">N-acetylglucosamine kinase</fullName>
    </submittedName>
</protein>
<sequence>MGTLIAVDGGNSKTEVLVCDTGGAVLGHALGPGTNHQTVGGVAEAMARLDRLIAEARAGLPGDDPPDVVVCCLAGADLPVELATLTDAVASANWATKSVLDNDTVALLRAGTDARDAVAVVCGEGINCVGRAADGRTVRFPALGPISGDWGGGGDIGRLALWHAVRAEDGRGPDTALRFAVAVHFGLATATDVAIAAHLDRAVAARVGELAPVVFREAAGGDRVARSIVVRQGEEVAAFAAAALRRLDLAASPADVVLGGGVLRGRDPLLFSVIRDGLAATAPHTRIRVVTAPPVVGAALLGLDALGAPPQAAAALRRWSRP</sequence>
<reference evidence="2" key="2">
    <citation type="submission" date="2020-09" db="EMBL/GenBank/DDBJ databases">
        <authorList>
            <person name="Sun Q."/>
            <person name="Ohkuma M."/>
        </authorList>
    </citation>
    <scope>NUCLEOTIDE SEQUENCE</scope>
    <source>
        <strain evidence="2">JCM 3276</strain>
    </source>
</reference>
<dbReference type="InterPro" id="IPR002731">
    <property type="entry name" value="ATPase_BadF"/>
</dbReference>
<dbReference type="RefSeq" id="WP_189213046.1">
    <property type="nucleotide sequence ID" value="NZ_BMRB01000005.1"/>
</dbReference>
<organism evidence="2 3">
    <name type="scientific">Actinokineospora fastidiosa</name>
    <dbReference type="NCBI Taxonomy" id="1816"/>
    <lineage>
        <taxon>Bacteria</taxon>
        <taxon>Bacillati</taxon>
        <taxon>Actinomycetota</taxon>
        <taxon>Actinomycetes</taxon>
        <taxon>Pseudonocardiales</taxon>
        <taxon>Pseudonocardiaceae</taxon>
        <taxon>Actinokineospora</taxon>
    </lineage>
</organism>
<comment type="caution">
    <text evidence="2">The sequence shown here is derived from an EMBL/GenBank/DDBJ whole genome shotgun (WGS) entry which is preliminary data.</text>
</comment>
<keyword evidence="2" id="KW-0418">Kinase</keyword>
<dbReference type="GO" id="GO:0016301">
    <property type="term" value="F:kinase activity"/>
    <property type="evidence" value="ECO:0007669"/>
    <property type="project" value="UniProtKB-KW"/>
</dbReference>
<dbReference type="AlphaFoldDB" id="A0A918LHN1"/>
<dbReference type="Pfam" id="PF01869">
    <property type="entry name" value="BcrAD_BadFG"/>
    <property type="match status" value="1"/>
</dbReference>
<keyword evidence="3" id="KW-1185">Reference proteome</keyword>
<keyword evidence="2" id="KW-0808">Transferase</keyword>
<dbReference type="EMBL" id="BMRB01000005">
    <property type="protein sequence ID" value="GGS49081.1"/>
    <property type="molecule type" value="Genomic_DNA"/>
</dbReference>
<dbReference type="Gene3D" id="3.30.420.40">
    <property type="match status" value="2"/>
</dbReference>
<name>A0A918LHN1_9PSEU</name>
<evidence type="ECO:0000313" key="3">
    <source>
        <dbReference type="Proteomes" id="UP000660680"/>
    </source>
</evidence>
<dbReference type="Proteomes" id="UP000660680">
    <property type="component" value="Unassembled WGS sequence"/>
</dbReference>
<accession>A0A918LHN1</accession>
<dbReference type="PANTHER" id="PTHR43190">
    <property type="entry name" value="N-ACETYL-D-GLUCOSAMINE KINASE"/>
    <property type="match status" value="1"/>
</dbReference>
<dbReference type="InterPro" id="IPR043129">
    <property type="entry name" value="ATPase_NBD"/>
</dbReference>